<accession>A0A1Y2FVZ2</accession>
<gene>
    <name evidence="1" type="ORF">BCR35DRAFT_351035</name>
</gene>
<dbReference type="EMBL" id="MCGR01000011">
    <property type="protein sequence ID" value="ORY88195.1"/>
    <property type="molecule type" value="Genomic_DNA"/>
</dbReference>
<keyword evidence="2" id="KW-1185">Reference proteome</keyword>
<comment type="caution">
    <text evidence="1">The sequence shown here is derived from an EMBL/GenBank/DDBJ whole genome shotgun (WGS) entry which is preliminary data.</text>
</comment>
<dbReference type="InterPro" id="IPR032675">
    <property type="entry name" value="LRR_dom_sf"/>
</dbReference>
<evidence type="ECO:0000313" key="2">
    <source>
        <dbReference type="Proteomes" id="UP000193467"/>
    </source>
</evidence>
<organism evidence="1 2">
    <name type="scientific">Leucosporidium creatinivorum</name>
    <dbReference type="NCBI Taxonomy" id="106004"/>
    <lineage>
        <taxon>Eukaryota</taxon>
        <taxon>Fungi</taxon>
        <taxon>Dikarya</taxon>
        <taxon>Basidiomycota</taxon>
        <taxon>Pucciniomycotina</taxon>
        <taxon>Microbotryomycetes</taxon>
        <taxon>Leucosporidiales</taxon>
        <taxon>Leucosporidium</taxon>
    </lineage>
</organism>
<protein>
    <recommendedName>
        <fullName evidence="3">F-box domain-containing protein</fullName>
    </recommendedName>
</protein>
<dbReference type="Gene3D" id="3.80.10.10">
    <property type="entry name" value="Ribonuclease Inhibitor"/>
    <property type="match status" value="1"/>
</dbReference>
<dbReference type="SUPFAM" id="SSF52047">
    <property type="entry name" value="RNI-like"/>
    <property type="match status" value="1"/>
</dbReference>
<evidence type="ECO:0008006" key="3">
    <source>
        <dbReference type="Google" id="ProtNLM"/>
    </source>
</evidence>
<evidence type="ECO:0000313" key="1">
    <source>
        <dbReference type="EMBL" id="ORY88195.1"/>
    </source>
</evidence>
<dbReference type="InParanoid" id="A0A1Y2FVZ2"/>
<dbReference type="Proteomes" id="UP000193467">
    <property type="component" value="Unassembled WGS sequence"/>
</dbReference>
<dbReference type="AlphaFoldDB" id="A0A1Y2FVZ2"/>
<proteinExistence type="predicted"/>
<dbReference type="OrthoDB" id="2519410at2759"/>
<reference evidence="1 2" key="1">
    <citation type="submission" date="2016-07" db="EMBL/GenBank/DDBJ databases">
        <title>Pervasive Adenine N6-methylation of Active Genes in Fungi.</title>
        <authorList>
            <consortium name="DOE Joint Genome Institute"/>
            <person name="Mondo S.J."/>
            <person name="Dannebaum R.O."/>
            <person name="Kuo R.C."/>
            <person name="Labutti K."/>
            <person name="Haridas S."/>
            <person name="Kuo A."/>
            <person name="Salamov A."/>
            <person name="Ahrendt S.R."/>
            <person name="Lipzen A."/>
            <person name="Sullivan W."/>
            <person name="Andreopoulos W.B."/>
            <person name="Clum A."/>
            <person name="Lindquist E."/>
            <person name="Daum C."/>
            <person name="Ramamoorthy G.K."/>
            <person name="Gryganskyi A."/>
            <person name="Culley D."/>
            <person name="Magnuson J.K."/>
            <person name="James T.Y."/>
            <person name="O'Malley M.A."/>
            <person name="Stajich J.E."/>
            <person name="Spatafora J.W."/>
            <person name="Visel A."/>
            <person name="Grigoriev I.V."/>
        </authorList>
    </citation>
    <scope>NUCLEOTIDE SEQUENCE [LARGE SCALE GENOMIC DNA]</scope>
    <source>
        <strain evidence="1 2">62-1032</strain>
    </source>
</reference>
<name>A0A1Y2FVZ2_9BASI</name>
<sequence length="368" mass="42103">MVVPPVPVEIVEHIIKQSLPPLRFETFKERYELLRTYSLVDSRWKELAQKELGRHVVVTNEGRERLKEAIHDSKTFARHAQSVWATAHSLVPSDKPKIVALVEQLLDRAELRHVTLSCVNLEEDLNLFDLGRSLRSCTLYYCDFTFHQTAPSMQHLSRMYLVDPYCYDGEGDWLSFLNPTSFPSLRRLQLLRTSAMSSFPQNDLDPRNPSGITHSILALAPHLEALSICEANHPWIADSLSAQEWSLFSNLQHLTLSTSGYGADTNGWFQTLERLPPKLETLTVLILDAVDFEELDELYGVIKVAIRGLEEERWMLNIRILDENVDEGEEDEREAKSSLTRTAAERGIKVEIGSSKVTYGDWETFFDD</sequence>